<gene>
    <name evidence="6" type="ORF">JK358_11800</name>
</gene>
<evidence type="ECO:0000313" key="7">
    <source>
        <dbReference type="Proteomes" id="UP000602198"/>
    </source>
</evidence>
<feature type="compositionally biased region" description="Polar residues" evidence="4">
    <location>
        <begin position="1"/>
        <end position="21"/>
    </location>
</feature>
<reference evidence="6 7" key="1">
    <citation type="submission" date="2021-01" db="EMBL/GenBank/DDBJ databases">
        <title>WGS of actinomycetes isolated from Thailand.</title>
        <authorList>
            <person name="Thawai C."/>
        </authorList>
    </citation>
    <scope>NUCLEOTIDE SEQUENCE [LARGE SCALE GENOMIC DNA]</scope>
    <source>
        <strain evidence="6 7">LPG 2</strain>
    </source>
</reference>
<dbReference type="InterPro" id="IPR011047">
    <property type="entry name" value="Quinoprotein_ADH-like_sf"/>
</dbReference>
<dbReference type="InterPro" id="IPR001680">
    <property type="entry name" value="WD40_rpt"/>
</dbReference>
<keyword evidence="7" id="KW-1185">Reference proteome</keyword>
<evidence type="ECO:0000259" key="5">
    <source>
        <dbReference type="Pfam" id="PF20703"/>
    </source>
</evidence>
<dbReference type="EMBL" id="JAERRJ010000004">
    <property type="protein sequence ID" value="MBL1075077.1"/>
    <property type="molecule type" value="Genomic_DNA"/>
</dbReference>
<dbReference type="PROSITE" id="PS00678">
    <property type="entry name" value="WD_REPEATS_1"/>
    <property type="match status" value="3"/>
</dbReference>
<protein>
    <recommendedName>
        <fullName evidence="5">Novel STAND NTPase 1 domain-containing protein</fullName>
    </recommendedName>
</protein>
<dbReference type="SUPFAM" id="SSF50969">
    <property type="entry name" value="YVTN repeat-like/Quinoprotein amine dehydrogenase"/>
    <property type="match status" value="1"/>
</dbReference>
<evidence type="ECO:0000256" key="3">
    <source>
        <dbReference type="PROSITE-ProRule" id="PRU00221"/>
    </source>
</evidence>
<dbReference type="InterPro" id="IPR027417">
    <property type="entry name" value="P-loop_NTPase"/>
</dbReference>
<dbReference type="Pfam" id="PF20703">
    <property type="entry name" value="nSTAND1"/>
    <property type="match status" value="1"/>
</dbReference>
<dbReference type="Gene3D" id="2.130.10.10">
    <property type="entry name" value="YVTN repeat-like/Quinoprotein amine dehydrogenase"/>
    <property type="match status" value="4"/>
</dbReference>
<dbReference type="RefSeq" id="WP_201946737.1">
    <property type="nucleotide sequence ID" value="NZ_JAERRJ010000004.1"/>
</dbReference>
<dbReference type="SMART" id="SM00320">
    <property type="entry name" value="WD40"/>
    <property type="match status" value="10"/>
</dbReference>
<accession>A0ABS1M336</accession>
<evidence type="ECO:0000256" key="2">
    <source>
        <dbReference type="ARBA" id="ARBA00022737"/>
    </source>
</evidence>
<feature type="repeat" description="WD" evidence="3">
    <location>
        <begin position="1008"/>
        <end position="1049"/>
    </location>
</feature>
<feature type="region of interest" description="Disordered" evidence="4">
    <location>
        <begin position="223"/>
        <end position="250"/>
    </location>
</feature>
<dbReference type="InterPro" id="IPR011044">
    <property type="entry name" value="Quino_amine_DH_bsu"/>
</dbReference>
<dbReference type="SUPFAM" id="SSF50998">
    <property type="entry name" value="Quinoprotein alcohol dehydrogenase-like"/>
    <property type="match status" value="2"/>
</dbReference>
<comment type="caution">
    <text evidence="6">The sequence shown here is derived from an EMBL/GenBank/DDBJ whole genome shotgun (WGS) entry which is preliminary data.</text>
</comment>
<proteinExistence type="predicted"/>
<evidence type="ECO:0000313" key="6">
    <source>
        <dbReference type="EMBL" id="MBL1075077.1"/>
    </source>
</evidence>
<dbReference type="PROSITE" id="PS50082">
    <property type="entry name" value="WD_REPEATS_2"/>
    <property type="match status" value="4"/>
</dbReference>
<dbReference type="InterPro" id="IPR019775">
    <property type="entry name" value="WD40_repeat_CS"/>
</dbReference>
<dbReference type="SUPFAM" id="SSF52540">
    <property type="entry name" value="P-loop containing nucleoside triphosphate hydrolases"/>
    <property type="match status" value="1"/>
</dbReference>
<feature type="domain" description="Novel STAND NTPase 1" evidence="5">
    <location>
        <begin position="139"/>
        <end position="533"/>
    </location>
</feature>
<dbReference type="Pfam" id="PF00400">
    <property type="entry name" value="WD40"/>
    <property type="match status" value="3"/>
</dbReference>
<keyword evidence="2" id="KW-0677">Repeat</keyword>
<dbReference type="Proteomes" id="UP000602198">
    <property type="component" value="Unassembled WGS sequence"/>
</dbReference>
<dbReference type="PANTHER" id="PTHR19879">
    <property type="entry name" value="TRANSCRIPTION INITIATION FACTOR TFIID"/>
    <property type="match status" value="1"/>
</dbReference>
<feature type="region of interest" description="Disordered" evidence="4">
    <location>
        <begin position="1"/>
        <end position="29"/>
    </location>
</feature>
<dbReference type="InterPro" id="IPR049052">
    <property type="entry name" value="nSTAND1"/>
</dbReference>
<evidence type="ECO:0000256" key="4">
    <source>
        <dbReference type="SAM" id="MobiDB-lite"/>
    </source>
</evidence>
<sequence>MLAGEQPNTEPSALESDSSTDPRTHSPRALFTQRFTDLYAAAGNPTLRRVATAAESRMRAAHGNRPGGASAQRISDWKSGRNVPARFESLLPVVLTLIDLARTKGTPLTRELAEPKEWQRLWHAATTWNPEEQNEAACPYPGLNSYRPENRELFFGRARATTELADLVRDATGIVAVVGASGAGKSSLLAAGLVPALPDWEVVSLTPGPHPLETLLHAATPAETEEPVAADDQPGAEHSIDDAARGGNLAPRPDRPRRLLVVDQFEELFTLCTDESERERILDTLHTCATRTVDPLAVVIALRADFYAHCLDYPVLQDALERRAFLLGPMRLDELAQAVSGPARAAGLELEPGLEELVITELCGVGDHRDRRSYDPGALPLLSHVMAATWQHREGRRLTINGYRKAGGVTGSVTETAESAWSELSSTQQAAAREILLGLVTVSQDAQDTRRFAHRSDLLTRAAHEEDAAAALELLSRTRLVTLDAESVTLTHEIVLTAWPRLRAWIDEDRVGYLVRQRLAADAAEWAAQERDSALLYRGSRLQNTLDHVCPPPVGPLAHEFLTAAAAARDQGRRRSTGYKAVLALLAVILLVLGFAAFTQTRLALQQRDDQRFAAVLAEADRLRETDPSLAAQLYLVARQLRPDHAELRSRLFQTQNRPLATTNPAHDSGIWRMAYRTGGVLATVGFDDNLRLWDVTDPYRPSQLGRPLDDNHVAFSPDGGLMATSGGDHNGIRLWDTTVPASPRELSTMPEPSGPGSGVMALTFADNGRVLVTVTTESVTLWDLSNTAAPTPGAPHHLYRDKSARRAFSIPVIAVSPDGRVLAVSYDADDGPNQQWVRLLNVAGGATPTVLNNQVNTAKVAIRDMEFSPDGNTLVLATAGGDSYALGGTKAVLHFWDVSDRGKARQLGAPLTNGVDEVQDLAFSPDGRVLAVASRAEVSLWNVTEPAFPTLITNELSVKGAVCRSSGTEYQCDGGAYTVAFTPDGRSLLTGNGDGKLRTWALPSSVLTGHAGELSRPRMDAVGDRMTTVSSDGRIAVWDIRNRQLPVRIGEYRLPPDRYQQTLSPDGRTMLVTGPDRSATGGRASVNTMLDLSDPQRIRPIDGWQQRLDQGITASMSPDWRMMATVENDSSLQLWDLTDRSRPTPIGAALESPDIRWAVFSPDRKTLLVQQQSRVFAQSGNDLVISRWDITDPQHPQSLGEMLRLPGKSFLTQVVYTHDLNTLLVTDGTEMSLWDISDPARPLTLGNSETEGSQQWSSVRISADDRQILVSTTDNSVQLWDFTDRSRPRRVGSPLLEPGKARFLVDFHPDGRFIAGAADDGMLRLWDLDEQRVIDHICAITGGLWTRELWRSHLPDLEYNPPCGQ</sequence>
<keyword evidence="1 3" id="KW-0853">WD repeat</keyword>
<feature type="repeat" description="WD" evidence="3">
    <location>
        <begin position="1306"/>
        <end position="1337"/>
    </location>
</feature>
<name>A0ABS1M336_9NOCA</name>
<feature type="repeat" description="WD" evidence="3">
    <location>
        <begin position="979"/>
        <end position="1001"/>
    </location>
</feature>
<evidence type="ECO:0000256" key="1">
    <source>
        <dbReference type="ARBA" id="ARBA00022574"/>
    </source>
</evidence>
<organism evidence="6 7">
    <name type="scientific">Nocardia acididurans</name>
    <dbReference type="NCBI Taxonomy" id="2802282"/>
    <lineage>
        <taxon>Bacteria</taxon>
        <taxon>Bacillati</taxon>
        <taxon>Actinomycetota</taxon>
        <taxon>Actinomycetes</taxon>
        <taxon>Mycobacteriales</taxon>
        <taxon>Nocardiaceae</taxon>
        <taxon>Nocardia</taxon>
    </lineage>
</organism>
<dbReference type="PANTHER" id="PTHR19879:SF9">
    <property type="entry name" value="TRANSCRIPTION INITIATION FACTOR TFIID SUBUNIT 5"/>
    <property type="match status" value="1"/>
</dbReference>
<feature type="repeat" description="WD" evidence="3">
    <location>
        <begin position="1259"/>
        <end position="1291"/>
    </location>
</feature>
<dbReference type="InterPro" id="IPR015943">
    <property type="entry name" value="WD40/YVTN_repeat-like_dom_sf"/>
</dbReference>